<dbReference type="AlphaFoldDB" id="F4R7B9"/>
<feature type="active site" description="Charge relay system" evidence="11">
    <location>
        <position position="292"/>
    </location>
</feature>
<dbReference type="HOGENOM" id="CLU_013783_4_0_1"/>
<keyword evidence="9 11" id="KW-0106">Calcium</keyword>
<organism evidence="14">
    <name type="scientific">Melampsora larici-populina (strain 98AG31 / pathotype 3-4-7)</name>
    <name type="common">Poplar leaf rust fungus</name>
    <dbReference type="NCBI Taxonomy" id="747676"/>
    <lineage>
        <taxon>Eukaryota</taxon>
        <taxon>Fungi</taxon>
        <taxon>Dikarya</taxon>
        <taxon>Basidiomycota</taxon>
        <taxon>Pucciniomycotina</taxon>
        <taxon>Pucciniomycetes</taxon>
        <taxon>Pucciniales</taxon>
        <taxon>Melampsoraceae</taxon>
        <taxon>Melampsora</taxon>
    </lineage>
</organism>
<comment type="cofactor">
    <cofactor evidence="11">
        <name>Ca(2+)</name>
        <dbReference type="ChEBI" id="CHEBI:29108"/>
    </cofactor>
    <text evidence="11">Binds 1 Ca(2+) ion per subunit.</text>
</comment>
<dbReference type="Pfam" id="PF00082">
    <property type="entry name" value="Peptidase_S8"/>
    <property type="match status" value="1"/>
</dbReference>
<comment type="subcellular location">
    <subcellularLocation>
        <location evidence="3">Secreted</location>
        <location evidence="3">Extracellular space</location>
    </subcellularLocation>
</comment>
<gene>
    <name evidence="13" type="ORF">MELLADRAFT_46732</name>
</gene>
<dbReference type="InterPro" id="IPR050819">
    <property type="entry name" value="Tripeptidyl-peptidase_I"/>
</dbReference>
<dbReference type="SUPFAM" id="SSF54897">
    <property type="entry name" value="Protease propeptides/inhibitors"/>
    <property type="match status" value="1"/>
</dbReference>
<dbReference type="GO" id="GO:0046872">
    <property type="term" value="F:metal ion binding"/>
    <property type="evidence" value="ECO:0007669"/>
    <property type="project" value="UniProtKB-UniRule"/>
</dbReference>
<evidence type="ECO:0000313" key="14">
    <source>
        <dbReference type="Proteomes" id="UP000001072"/>
    </source>
</evidence>
<dbReference type="InParanoid" id="F4R7B9"/>
<evidence type="ECO:0000256" key="2">
    <source>
        <dbReference type="ARBA" id="ARBA00002451"/>
    </source>
</evidence>
<dbReference type="CDD" id="cd04056">
    <property type="entry name" value="Peptidases_S53"/>
    <property type="match status" value="1"/>
</dbReference>
<reference evidence="14" key="1">
    <citation type="journal article" date="2011" name="Proc. Natl. Acad. Sci. U.S.A.">
        <title>Obligate biotrophy features unraveled by the genomic analysis of rust fungi.</title>
        <authorList>
            <person name="Duplessis S."/>
            <person name="Cuomo C.A."/>
            <person name="Lin Y.-C."/>
            <person name="Aerts A."/>
            <person name="Tisserant E."/>
            <person name="Veneault-Fourrey C."/>
            <person name="Joly D.L."/>
            <person name="Hacquard S."/>
            <person name="Amselem J."/>
            <person name="Cantarel B.L."/>
            <person name="Chiu R."/>
            <person name="Coutinho P.M."/>
            <person name="Feau N."/>
            <person name="Field M."/>
            <person name="Frey P."/>
            <person name="Gelhaye E."/>
            <person name="Goldberg J."/>
            <person name="Grabherr M.G."/>
            <person name="Kodira C.D."/>
            <person name="Kohler A."/>
            <person name="Kuees U."/>
            <person name="Lindquist E.A."/>
            <person name="Lucas S.M."/>
            <person name="Mago R."/>
            <person name="Mauceli E."/>
            <person name="Morin E."/>
            <person name="Murat C."/>
            <person name="Pangilinan J.L."/>
            <person name="Park R."/>
            <person name="Pearson M."/>
            <person name="Quesneville H."/>
            <person name="Rouhier N."/>
            <person name="Sakthikumar S."/>
            <person name="Salamov A.A."/>
            <person name="Schmutz J."/>
            <person name="Selles B."/>
            <person name="Shapiro H."/>
            <person name="Tanguay P."/>
            <person name="Tuskan G.A."/>
            <person name="Henrissat B."/>
            <person name="Van de Peer Y."/>
            <person name="Rouze P."/>
            <person name="Ellis J.G."/>
            <person name="Dodds P.N."/>
            <person name="Schein J.E."/>
            <person name="Zhong S."/>
            <person name="Hamelin R.C."/>
            <person name="Grigoriev I.V."/>
            <person name="Szabo L.J."/>
            <person name="Martin F."/>
        </authorList>
    </citation>
    <scope>NUCLEOTIDE SEQUENCE [LARGE SCALE GENOMIC DNA]</scope>
    <source>
        <strain evidence="14">98AG31 / pathotype 3-4-7</strain>
    </source>
</reference>
<feature type="binding site" evidence="11">
    <location>
        <position position="600"/>
    </location>
    <ligand>
        <name>Ca(2+)</name>
        <dbReference type="ChEBI" id="CHEBI:29108"/>
    </ligand>
</feature>
<keyword evidence="6 11" id="KW-0479">Metal-binding</keyword>
<name>F4R7B9_MELLP</name>
<dbReference type="Proteomes" id="UP000001072">
    <property type="component" value="Unassembled WGS sequence"/>
</dbReference>
<evidence type="ECO:0000256" key="1">
    <source>
        <dbReference type="ARBA" id="ARBA00001910"/>
    </source>
</evidence>
<dbReference type="InterPro" id="IPR000209">
    <property type="entry name" value="Peptidase_S8/S53_dom"/>
</dbReference>
<proteinExistence type="predicted"/>
<evidence type="ECO:0000256" key="5">
    <source>
        <dbReference type="ARBA" id="ARBA00022670"/>
    </source>
</evidence>
<evidence type="ECO:0000256" key="9">
    <source>
        <dbReference type="ARBA" id="ARBA00022837"/>
    </source>
</evidence>
<evidence type="ECO:0000256" key="4">
    <source>
        <dbReference type="ARBA" id="ARBA00012462"/>
    </source>
</evidence>
<evidence type="ECO:0000256" key="10">
    <source>
        <dbReference type="ARBA" id="ARBA00023145"/>
    </source>
</evidence>
<keyword evidence="7 11" id="KW-0378">Hydrolase</keyword>
<dbReference type="SMART" id="SM00944">
    <property type="entry name" value="Pro-kuma_activ"/>
    <property type="match status" value="1"/>
</dbReference>
<dbReference type="GO" id="GO:0004252">
    <property type="term" value="F:serine-type endopeptidase activity"/>
    <property type="evidence" value="ECO:0007669"/>
    <property type="project" value="UniProtKB-UniRule"/>
</dbReference>
<dbReference type="EMBL" id="GL883092">
    <property type="protein sequence ID" value="EGG11812.1"/>
    <property type="molecule type" value="Genomic_DNA"/>
</dbReference>
<evidence type="ECO:0000256" key="8">
    <source>
        <dbReference type="ARBA" id="ARBA00022825"/>
    </source>
</evidence>
<dbReference type="eggNOG" id="ENOG502QTN1">
    <property type="taxonomic scope" value="Eukaryota"/>
</dbReference>
<dbReference type="GO" id="GO:0008240">
    <property type="term" value="F:tripeptidyl-peptidase activity"/>
    <property type="evidence" value="ECO:0007669"/>
    <property type="project" value="UniProtKB-EC"/>
</dbReference>
<evidence type="ECO:0000256" key="7">
    <source>
        <dbReference type="ARBA" id="ARBA00022801"/>
    </source>
</evidence>
<comment type="catalytic activity">
    <reaction evidence="1">
        <text>Release of an N-terminal tripeptide from a polypeptide.</text>
        <dbReference type="EC" id="3.4.14.10"/>
    </reaction>
</comment>
<dbReference type="SUPFAM" id="SSF52743">
    <property type="entry name" value="Subtilisin-like"/>
    <property type="match status" value="1"/>
</dbReference>
<evidence type="ECO:0000256" key="6">
    <source>
        <dbReference type="ARBA" id="ARBA00022723"/>
    </source>
</evidence>
<dbReference type="OrthoDB" id="409122at2759"/>
<dbReference type="PANTHER" id="PTHR14218">
    <property type="entry name" value="PROTEASE S8 TRIPEPTIDYL PEPTIDASE I CLN2"/>
    <property type="match status" value="1"/>
</dbReference>
<evidence type="ECO:0000256" key="11">
    <source>
        <dbReference type="PROSITE-ProRule" id="PRU01032"/>
    </source>
</evidence>
<dbReference type="InterPro" id="IPR015366">
    <property type="entry name" value="S53_propep"/>
</dbReference>
<dbReference type="Pfam" id="PF09286">
    <property type="entry name" value="Pro-kuma_activ"/>
    <property type="match status" value="1"/>
</dbReference>
<dbReference type="Gene3D" id="3.40.50.200">
    <property type="entry name" value="Peptidase S8/S53 domain"/>
    <property type="match status" value="1"/>
</dbReference>
<evidence type="ECO:0000313" key="13">
    <source>
        <dbReference type="EMBL" id="EGG11812.1"/>
    </source>
</evidence>
<dbReference type="KEGG" id="mlr:MELLADRAFT_46732"/>
<keyword evidence="14" id="KW-1185">Reference proteome</keyword>
<dbReference type="VEuPathDB" id="FungiDB:MELLADRAFT_46732"/>
<dbReference type="EC" id="3.4.14.10" evidence="4"/>
<dbReference type="GO" id="GO:0005576">
    <property type="term" value="C:extracellular region"/>
    <property type="evidence" value="ECO:0007669"/>
    <property type="project" value="UniProtKB-SubCell"/>
</dbReference>
<keyword evidence="8 11" id="KW-0720">Serine protease</keyword>
<sequence length="621" mass="69399">MSYVTHERRSENPLWIRSNQKFLRPDSHFKIRFGLKQRNLEKLSSELHRVASPDSTEYAEHWTNEQIMTFFQPAPESQIKVQEWLKDVLEEGADIQLSAGGAWIDVDLTVSQANQLLKTEYGIYDHPDGNVHIACEEYSVPEYISDHLDLVIPSVHFDMRSNKGKIEQASNQKRNNKRRSTIFKREIHSIDVAQGSPLIRKPVPKPQIINSESSDPFSTCDQTTTLDCLNFPGLILKHEQLILTTNNLVEYSPRAVIFDDLDIFFKGSFQIVIIPTLCKLDQTAQSYENNLESNLDLSYAMSMLLIYEFIQVQLYQVGDGIAGSGFNNFLDALDATYCHEKLDPSQDGVYPGYNKRDCGTVKATHVISSSYSMSEAEATPNYLRRQCEEYGKLALMGVTFLHSSGDYGVAGFRGNCLTEDNRASPQGKRFNPTFPGTCPFVTIIGATQIKPGNSVRDPEESLSTYFVSGGGFSNLFEIPEYQKKTLKTYWDLHRPEYSSSQFNNSMKTRGYPDLSANGANYAVSIDGQLELVYGTSAAVPVVASMITLINDARISMGKSPVGFLNPALYSDGFRDAFNDITSGSNPGCTTRGFSAVKGWDPLTGLGTINFPKLLNLFSNLQ</sequence>
<feature type="binding site" evidence="11">
    <location>
        <position position="579"/>
    </location>
    <ligand>
        <name>Ca(2+)</name>
        <dbReference type="ChEBI" id="CHEBI:29108"/>
    </ligand>
</feature>
<feature type="binding site" evidence="11">
    <location>
        <position position="598"/>
    </location>
    <ligand>
        <name>Ca(2+)</name>
        <dbReference type="ChEBI" id="CHEBI:29108"/>
    </ligand>
</feature>
<feature type="domain" description="Peptidase S53" evidence="12">
    <location>
        <begin position="219"/>
        <end position="620"/>
    </location>
</feature>
<comment type="function">
    <text evidence="2">Secreted tripeptidyl-peptidase which degrades proteins at acidic pHs and is involved in virulence.</text>
</comment>
<feature type="binding site" evidence="11">
    <location>
        <position position="580"/>
    </location>
    <ligand>
        <name>Ca(2+)</name>
        <dbReference type="ChEBI" id="CHEBI:29108"/>
    </ligand>
</feature>
<dbReference type="PROSITE" id="PS51695">
    <property type="entry name" value="SEDOLISIN"/>
    <property type="match status" value="1"/>
</dbReference>
<dbReference type="PANTHER" id="PTHR14218:SF19">
    <property type="entry name" value="SERINE PROTEASE AORO, PUTATIVE (AFU_ORTHOLOGUE AFUA_6G10250)-RELATED"/>
    <property type="match status" value="1"/>
</dbReference>
<evidence type="ECO:0000256" key="3">
    <source>
        <dbReference type="ARBA" id="ARBA00004239"/>
    </source>
</evidence>
<evidence type="ECO:0000259" key="12">
    <source>
        <dbReference type="PROSITE" id="PS51695"/>
    </source>
</evidence>
<feature type="active site" description="Charge relay system" evidence="11">
    <location>
        <position position="536"/>
    </location>
</feature>
<dbReference type="CDD" id="cd11377">
    <property type="entry name" value="Pro-peptidase_S53"/>
    <property type="match status" value="1"/>
</dbReference>
<dbReference type="RefSeq" id="XP_007405447.1">
    <property type="nucleotide sequence ID" value="XM_007405385.1"/>
</dbReference>
<dbReference type="InterPro" id="IPR030400">
    <property type="entry name" value="Sedolisin_dom"/>
</dbReference>
<feature type="active site" description="Charge relay system" evidence="11">
    <location>
        <position position="296"/>
    </location>
</feature>
<keyword evidence="10" id="KW-0865">Zymogen</keyword>
<dbReference type="GeneID" id="18928368"/>
<dbReference type="MEROPS" id="S53.007"/>
<protein>
    <recommendedName>
        <fullName evidence="4">tripeptidyl-peptidase II</fullName>
        <ecNumber evidence="4">3.4.14.10</ecNumber>
    </recommendedName>
</protein>
<keyword evidence="5 11" id="KW-0645">Protease</keyword>
<dbReference type="InterPro" id="IPR036852">
    <property type="entry name" value="Peptidase_S8/S53_dom_sf"/>
</dbReference>
<accession>F4R7B9</accession>
<dbReference type="GO" id="GO:0006508">
    <property type="term" value="P:proteolysis"/>
    <property type="evidence" value="ECO:0007669"/>
    <property type="project" value="UniProtKB-KW"/>
</dbReference>